<dbReference type="PROSITE" id="PS01359">
    <property type="entry name" value="ZF_PHD_1"/>
    <property type="match status" value="1"/>
</dbReference>
<evidence type="ECO:0000256" key="1">
    <source>
        <dbReference type="ARBA" id="ARBA00022723"/>
    </source>
</evidence>
<accession>A0A073HZK7</accession>
<proteinExistence type="predicted"/>
<dbReference type="InterPro" id="IPR019787">
    <property type="entry name" value="Znf_PHD-finger"/>
</dbReference>
<evidence type="ECO:0000259" key="5">
    <source>
        <dbReference type="PROSITE" id="PS50016"/>
    </source>
</evidence>
<evidence type="ECO:0000256" key="3">
    <source>
        <dbReference type="ARBA" id="ARBA00022833"/>
    </source>
</evidence>
<organism evidence="6 7">
    <name type="scientific">Oxytricha trifallax</name>
    <dbReference type="NCBI Taxonomy" id="1172189"/>
    <lineage>
        <taxon>Eukaryota</taxon>
        <taxon>Sar</taxon>
        <taxon>Alveolata</taxon>
        <taxon>Ciliophora</taxon>
        <taxon>Intramacronucleata</taxon>
        <taxon>Spirotrichea</taxon>
        <taxon>Stichotrichia</taxon>
        <taxon>Sporadotrichida</taxon>
        <taxon>Oxytrichidae</taxon>
        <taxon>Oxytrichinae</taxon>
        <taxon>Oxytricha</taxon>
    </lineage>
</organism>
<dbReference type="InterPro" id="IPR011011">
    <property type="entry name" value="Znf_FYVE_PHD"/>
</dbReference>
<dbReference type="InterPro" id="IPR001965">
    <property type="entry name" value="Znf_PHD"/>
</dbReference>
<evidence type="ECO:0000313" key="6">
    <source>
        <dbReference type="EMBL" id="KEJ82641.1"/>
    </source>
</evidence>
<feature type="domain" description="PHD-type" evidence="5">
    <location>
        <begin position="179"/>
        <end position="236"/>
    </location>
</feature>
<keyword evidence="1" id="KW-0479">Metal-binding</keyword>
<dbReference type="Gene3D" id="3.30.40.10">
    <property type="entry name" value="Zinc/RING finger domain, C3HC4 (zinc finger)"/>
    <property type="match status" value="1"/>
</dbReference>
<protein>
    <recommendedName>
        <fullName evidence="5">PHD-type domain-containing protein</fullName>
    </recommendedName>
</protein>
<reference evidence="7" key="1">
    <citation type="journal article" date="2014" name="Cell">
        <title>The Architecture of a Scrambled Genome Reveals Massive Levels of Genomic Rearrangement during Development.</title>
        <authorList>
            <person name="Chen X."/>
            <person name="Bracht J.R."/>
            <person name="Goldman A.D."/>
            <person name="Dolzhenko E."/>
            <person name="Clay D.M."/>
            <person name="Swart E.C."/>
            <person name="Perlman D.H."/>
            <person name="Doak T.G."/>
            <person name="Stuart A."/>
            <person name="Amemiya C.T."/>
            <person name="Sebra R.P."/>
            <person name="Landweber L.F."/>
        </authorList>
    </citation>
    <scope>NUCLEOTIDE SEQUENCE [LARGE SCALE GENOMIC DNA]</scope>
    <source>
        <strain evidence="7">JRB310</strain>
    </source>
</reference>
<dbReference type="Pfam" id="PF00628">
    <property type="entry name" value="PHD"/>
    <property type="match status" value="1"/>
</dbReference>
<keyword evidence="2 4" id="KW-0863">Zinc-finger</keyword>
<evidence type="ECO:0000256" key="4">
    <source>
        <dbReference type="PROSITE-ProRule" id="PRU00146"/>
    </source>
</evidence>
<dbReference type="SMART" id="SM00249">
    <property type="entry name" value="PHD"/>
    <property type="match status" value="1"/>
</dbReference>
<dbReference type="InterPro" id="IPR019786">
    <property type="entry name" value="Zinc_finger_PHD-type_CS"/>
</dbReference>
<name>A0A073HZK7_9SPIT</name>
<gene>
    <name evidence="6" type="ORF">OXYTRIMIC_235</name>
</gene>
<evidence type="ECO:0000256" key="2">
    <source>
        <dbReference type="ARBA" id="ARBA00022771"/>
    </source>
</evidence>
<dbReference type="PROSITE" id="PS50016">
    <property type="entry name" value="ZF_PHD_2"/>
    <property type="match status" value="1"/>
</dbReference>
<keyword evidence="7" id="KW-1185">Reference proteome</keyword>
<comment type="caution">
    <text evidence="6">The sequence shown here is derived from an EMBL/GenBank/DDBJ whole genome shotgun (WGS) entry which is preliminary data.</text>
</comment>
<dbReference type="InterPro" id="IPR013083">
    <property type="entry name" value="Znf_RING/FYVE/PHD"/>
</dbReference>
<evidence type="ECO:0000313" key="7">
    <source>
        <dbReference type="Proteomes" id="UP000053232"/>
    </source>
</evidence>
<keyword evidence="3" id="KW-0862">Zinc</keyword>
<dbReference type="SUPFAM" id="SSF57903">
    <property type="entry name" value="FYVE/PHD zinc finger"/>
    <property type="match status" value="1"/>
</dbReference>
<dbReference type="AlphaFoldDB" id="A0A073HZK7"/>
<sequence>MFYLSQKQNPEREIYPESQHKKVYEQRMMKAYNEMVKQIRNQSENNNLQSNYYSDELLIQLQDLANAGSNTSSTESQKSPIDNQNINSFPILDLNYFEEFKQNDEQVDKFSPSKQKLNQTYVIDEDLDQVNKILRCSDKQLARIIQSKLTPKSQTQSKGSMRIKQPPVKLTNLTKRHREYHCICQNQYDNKEMIQCEGPCKMWYHPGCLKMSEEDFLKYQSSQEVLSFYCEICEITSK</sequence>
<dbReference type="Proteomes" id="UP000053232">
    <property type="component" value="Unassembled WGS sequence"/>
</dbReference>
<dbReference type="EMBL" id="ARYC01009058">
    <property type="protein sequence ID" value="KEJ82641.1"/>
    <property type="molecule type" value="Genomic_DNA"/>
</dbReference>
<dbReference type="GO" id="GO:0008270">
    <property type="term" value="F:zinc ion binding"/>
    <property type="evidence" value="ECO:0007669"/>
    <property type="project" value="UniProtKB-KW"/>
</dbReference>